<feature type="compositionally biased region" description="Low complexity" evidence="1">
    <location>
        <begin position="68"/>
        <end position="91"/>
    </location>
</feature>
<feature type="region of interest" description="Disordered" evidence="1">
    <location>
        <begin position="43"/>
        <end position="147"/>
    </location>
</feature>
<comment type="caution">
    <text evidence="2">The sequence shown here is derived from an EMBL/GenBank/DDBJ whole genome shotgun (WGS) entry which is preliminary data.</text>
</comment>
<name>A0AAD4T4G0_9MAGN</name>
<feature type="compositionally biased region" description="Polar residues" evidence="1">
    <location>
        <begin position="46"/>
        <end position="55"/>
    </location>
</feature>
<evidence type="ECO:0000313" key="3">
    <source>
        <dbReference type="Proteomes" id="UP001202328"/>
    </source>
</evidence>
<reference evidence="2" key="1">
    <citation type="submission" date="2022-04" db="EMBL/GenBank/DDBJ databases">
        <title>A functionally conserved STORR gene fusion in Papaver species that diverged 16.8 million years ago.</title>
        <authorList>
            <person name="Catania T."/>
        </authorList>
    </citation>
    <scope>NUCLEOTIDE SEQUENCE</scope>
    <source>
        <strain evidence="2">S-188037</strain>
    </source>
</reference>
<protein>
    <submittedName>
        <fullName evidence="2">Uncharacterized protein</fullName>
    </submittedName>
</protein>
<sequence length="147" mass="16474">MDMEDFDESLYSREKVLGKYMEYLHEVASILHLPQEWDYSFRHQQGESSNNSPLSSVPHRMNQPSADQLRNTTLLQRQQQLHRVSQQTQQQIPENVPQNVASQLQQLAAPSLSQQAASSSSRTATSSQQGLSSSTGTLPTNTTTDTI</sequence>
<proteinExistence type="predicted"/>
<dbReference type="EMBL" id="JAJJMB010005286">
    <property type="protein sequence ID" value="KAI3939974.1"/>
    <property type="molecule type" value="Genomic_DNA"/>
</dbReference>
<dbReference type="Proteomes" id="UP001202328">
    <property type="component" value="Unassembled WGS sequence"/>
</dbReference>
<feature type="compositionally biased region" description="Low complexity" evidence="1">
    <location>
        <begin position="101"/>
        <end position="147"/>
    </location>
</feature>
<evidence type="ECO:0000313" key="2">
    <source>
        <dbReference type="EMBL" id="KAI3939974.1"/>
    </source>
</evidence>
<keyword evidence="3" id="KW-1185">Reference proteome</keyword>
<evidence type="ECO:0000256" key="1">
    <source>
        <dbReference type="SAM" id="MobiDB-lite"/>
    </source>
</evidence>
<dbReference type="AlphaFoldDB" id="A0AAD4T4G0"/>
<organism evidence="2 3">
    <name type="scientific">Papaver atlanticum</name>
    <dbReference type="NCBI Taxonomy" id="357466"/>
    <lineage>
        <taxon>Eukaryota</taxon>
        <taxon>Viridiplantae</taxon>
        <taxon>Streptophyta</taxon>
        <taxon>Embryophyta</taxon>
        <taxon>Tracheophyta</taxon>
        <taxon>Spermatophyta</taxon>
        <taxon>Magnoliopsida</taxon>
        <taxon>Ranunculales</taxon>
        <taxon>Papaveraceae</taxon>
        <taxon>Papaveroideae</taxon>
        <taxon>Papaver</taxon>
    </lineage>
</organism>
<gene>
    <name evidence="2" type="ORF">MKW98_029750</name>
</gene>
<accession>A0AAD4T4G0</accession>